<organism evidence="2 3">
    <name type="scientific">Selenomonas timonae</name>
    <dbReference type="NCBI Taxonomy" id="2754044"/>
    <lineage>
        <taxon>Bacteria</taxon>
        <taxon>Bacillati</taxon>
        <taxon>Bacillota</taxon>
        <taxon>Negativicutes</taxon>
        <taxon>Selenomonadales</taxon>
        <taxon>Selenomonadaceae</taxon>
        <taxon>Selenomonas</taxon>
    </lineage>
</organism>
<protein>
    <recommendedName>
        <fullName evidence="4">ATP synthase subunit I</fullName>
    </recommendedName>
</protein>
<keyword evidence="1" id="KW-0472">Membrane</keyword>
<feature type="transmembrane region" description="Helical" evidence="1">
    <location>
        <begin position="12"/>
        <end position="29"/>
    </location>
</feature>
<sequence length="132" mass="14143">MKVVLSVYRRQIVYAFAAAVLIGGIALLAAGEITLMGGVAAGAAAAALYFWQLAQRLMRAARLRAVGQVQMGMILMFVLVAAVTFAAVRTSTLHFFAMLGGFLLVHAMMMVQMIVHAIRSDKEQSGESPQGR</sequence>
<feature type="transmembrane region" description="Helical" evidence="1">
    <location>
        <begin position="35"/>
        <end position="54"/>
    </location>
</feature>
<dbReference type="EMBL" id="CP060204">
    <property type="protein sequence ID" value="QNH54988.1"/>
    <property type="molecule type" value="Genomic_DNA"/>
</dbReference>
<reference evidence="2 3" key="1">
    <citation type="submission" date="2020-07" db="EMBL/GenBank/DDBJ databases">
        <title>Complete genome and description of Selenomonas timonensis sp. nov., a new bacterium isolated from a gingivitis subject.</title>
        <authorList>
            <person name="Antezack A."/>
        </authorList>
    </citation>
    <scope>NUCLEOTIDE SEQUENCE [LARGE SCALE GENOMIC DNA]</scope>
    <source>
        <strain evidence="2 3">Marseille-Q3039</strain>
    </source>
</reference>
<keyword evidence="3" id="KW-1185">Reference proteome</keyword>
<dbReference type="RefSeq" id="WP_185980893.1">
    <property type="nucleotide sequence ID" value="NZ_CP060204.1"/>
</dbReference>
<keyword evidence="1" id="KW-0812">Transmembrane</keyword>
<feature type="transmembrane region" description="Helical" evidence="1">
    <location>
        <begin position="66"/>
        <end position="87"/>
    </location>
</feature>
<evidence type="ECO:0000256" key="1">
    <source>
        <dbReference type="SAM" id="Phobius"/>
    </source>
</evidence>
<evidence type="ECO:0008006" key="4">
    <source>
        <dbReference type="Google" id="ProtNLM"/>
    </source>
</evidence>
<dbReference type="KEGG" id="stim:H1B31_03345"/>
<feature type="transmembrane region" description="Helical" evidence="1">
    <location>
        <begin position="93"/>
        <end position="115"/>
    </location>
</feature>
<proteinExistence type="predicted"/>
<dbReference type="Proteomes" id="UP000515480">
    <property type="component" value="Chromosome"/>
</dbReference>
<keyword evidence="1" id="KW-1133">Transmembrane helix</keyword>
<evidence type="ECO:0000313" key="3">
    <source>
        <dbReference type="Proteomes" id="UP000515480"/>
    </source>
</evidence>
<dbReference type="AlphaFoldDB" id="A0A7G7VLJ5"/>
<name>A0A7G7VLJ5_9FIRM</name>
<accession>A0A7G7VLJ5</accession>
<evidence type="ECO:0000313" key="2">
    <source>
        <dbReference type="EMBL" id="QNH54988.1"/>
    </source>
</evidence>
<gene>
    <name evidence="2" type="ORF">H1B31_03345</name>
</gene>